<evidence type="ECO:0000313" key="2">
    <source>
        <dbReference type="EMBL" id="ARD70758.1"/>
    </source>
</evidence>
<accession>A0A1V0M786</accession>
<dbReference type="EMBL" id="KX774387">
    <property type="protein sequence ID" value="ARD70758.1"/>
    <property type="molecule type" value="Genomic_DNA"/>
</dbReference>
<proteinExistence type="predicted"/>
<geneLocation type="plasmid" evidence="2">
    <name>pC131</name>
</geneLocation>
<dbReference type="AlphaFoldDB" id="A0A1V0M786"/>
<sequence length="192" mass="23069">MLIKSNFFIPLISLFISIVLFYLETVHEYFFKLYPHSVNSKIVIEIQKLLSYSFFCYLILLTLATTFFIKNVKFNKKHRFILYFVIPYIINIIVWYFNGYQAINYRNNSVMISDFLFTSYILHFVFVIPIIAYILDYTFSFKNTKVNTISLHLNQKSLNHTNKKKNATMWRYNPSVGTYYNHITYGKNNYTH</sequence>
<keyword evidence="2" id="KW-0614">Plasmid</keyword>
<keyword evidence="1" id="KW-0472">Membrane</keyword>
<reference evidence="2" key="1">
    <citation type="submission" date="2016-08" db="EMBL/GenBank/DDBJ databases">
        <title>The complete plasmid sequence pC131 of Providencia rettgeri strain 30905.</title>
        <authorList>
            <person name="Dropa M."/>
            <person name="Ghiglione B."/>
            <person name="Matte M.H."/>
            <person name="Lincopan N."/>
            <person name="Cerdeira L."/>
        </authorList>
    </citation>
    <scope>NUCLEOTIDE SEQUENCE</scope>
    <source>
        <strain evidence="2">30905</strain>
        <plasmid evidence="2">pC131</plasmid>
    </source>
</reference>
<gene>
    <name evidence="2" type="ORF">pC131_00028</name>
</gene>
<protein>
    <submittedName>
        <fullName evidence="2">Uncharacterized protein</fullName>
    </submittedName>
</protein>
<name>A0A1V0M786_PRORE</name>
<keyword evidence="1" id="KW-1133">Transmembrane helix</keyword>
<evidence type="ECO:0000256" key="1">
    <source>
        <dbReference type="SAM" id="Phobius"/>
    </source>
</evidence>
<feature type="transmembrane region" description="Helical" evidence="1">
    <location>
        <begin position="80"/>
        <end position="97"/>
    </location>
</feature>
<feature type="transmembrane region" description="Helical" evidence="1">
    <location>
        <begin position="117"/>
        <end position="135"/>
    </location>
</feature>
<organism evidence="2">
    <name type="scientific">Providencia rettgeri</name>
    <dbReference type="NCBI Taxonomy" id="587"/>
    <lineage>
        <taxon>Bacteria</taxon>
        <taxon>Pseudomonadati</taxon>
        <taxon>Pseudomonadota</taxon>
        <taxon>Gammaproteobacteria</taxon>
        <taxon>Enterobacterales</taxon>
        <taxon>Morganellaceae</taxon>
        <taxon>Providencia</taxon>
    </lineage>
</organism>
<feature type="transmembrane region" description="Helical" evidence="1">
    <location>
        <begin position="49"/>
        <end position="68"/>
    </location>
</feature>
<feature type="transmembrane region" description="Helical" evidence="1">
    <location>
        <begin position="7"/>
        <end position="23"/>
    </location>
</feature>
<keyword evidence="1" id="KW-0812">Transmembrane</keyword>